<evidence type="ECO:0000259" key="4">
    <source>
        <dbReference type="Pfam" id="PF07804"/>
    </source>
</evidence>
<comment type="similarity">
    <text evidence="1">Belongs to the HipA Ser/Thr kinase family.</text>
</comment>
<dbReference type="InterPro" id="IPR052028">
    <property type="entry name" value="HipA_Ser/Thr_kinase"/>
</dbReference>
<gene>
    <name evidence="6" type="ORF">CCO02nite_13600</name>
</gene>
<dbReference type="OrthoDB" id="3182374at2"/>
<dbReference type="Proteomes" id="UP000321720">
    <property type="component" value="Unassembled WGS sequence"/>
</dbReference>
<name>A0A511J9P8_9CELL</name>
<dbReference type="AlphaFoldDB" id="A0A511J9P8"/>
<dbReference type="GO" id="GO:0004674">
    <property type="term" value="F:protein serine/threonine kinase activity"/>
    <property type="evidence" value="ECO:0007669"/>
    <property type="project" value="TreeGrafter"/>
</dbReference>
<evidence type="ECO:0000259" key="5">
    <source>
        <dbReference type="Pfam" id="PF13657"/>
    </source>
</evidence>
<evidence type="ECO:0000313" key="6">
    <source>
        <dbReference type="EMBL" id="GEL94702.1"/>
    </source>
</evidence>
<dbReference type="GO" id="GO:0005829">
    <property type="term" value="C:cytosol"/>
    <property type="evidence" value="ECO:0007669"/>
    <property type="project" value="TreeGrafter"/>
</dbReference>
<dbReference type="Pfam" id="PF07804">
    <property type="entry name" value="HipA_C"/>
    <property type="match status" value="1"/>
</dbReference>
<keyword evidence="2" id="KW-0808">Transferase</keyword>
<dbReference type="InterPro" id="IPR012893">
    <property type="entry name" value="HipA-like_C"/>
</dbReference>
<evidence type="ECO:0000256" key="3">
    <source>
        <dbReference type="ARBA" id="ARBA00022777"/>
    </source>
</evidence>
<protein>
    <submittedName>
        <fullName evidence="6">Phosphatidylinositol kinase</fullName>
    </submittedName>
</protein>
<proteinExistence type="inferred from homology"/>
<accession>A0A511J9P8</accession>
<feature type="domain" description="HipA N-terminal subdomain 1" evidence="5">
    <location>
        <begin position="22"/>
        <end position="124"/>
    </location>
</feature>
<dbReference type="EMBL" id="BJWG01000005">
    <property type="protein sequence ID" value="GEL94702.1"/>
    <property type="molecule type" value="Genomic_DNA"/>
</dbReference>
<comment type="caution">
    <text evidence="6">The sequence shown here is derived from an EMBL/GenBank/DDBJ whole genome shotgun (WGS) entry which is preliminary data.</text>
</comment>
<dbReference type="PANTHER" id="PTHR37419">
    <property type="entry name" value="SERINE/THREONINE-PROTEIN KINASE TOXIN HIPA"/>
    <property type="match status" value="1"/>
</dbReference>
<dbReference type="Pfam" id="PF13657">
    <property type="entry name" value="Couple_hipA"/>
    <property type="match status" value="1"/>
</dbReference>
<evidence type="ECO:0000256" key="1">
    <source>
        <dbReference type="ARBA" id="ARBA00010164"/>
    </source>
</evidence>
<sequence>MSTSTSDTAYVWVWLPGELEPVPAGVIQRRGGRYVFQYGRRYLARTDAISLYSPALPLREGWIEPPTGWDIAPNLRDASPDAWGRRVILDRLAGERGRDADVDQLDELTYLLASGSNRIGGIDFQHSSSTYVPRDETSDLDELHDAATALDEGRPLSDELRRALQSGTGIGGARPKAYLHEGRREVIAKFSASTDTLPLVQAEGAAIVMAAAAGIDVPPMDVTRSRGRYALVMDRFDRTETGARRLVVSGLTMSGRPETLVPGGSYPELLDTLREHGAGPGTAEQLFRRVAFNIAITNTDDHLRNHAAFWDGHRLELTPAYDLSPSSRSGDTALLTLAYDRDGNRAASFATLAAAAHVYGLTTATAHAIIDGVVDAMHRSWATAADQARLTASQRGQLWGTQFLHRSVFYDYDR</sequence>
<dbReference type="RefSeq" id="WP_146842388.1">
    <property type="nucleotide sequence ID" value="NZ_BJWG01000005.1"/>
</dbReference>
<feature type="domain" description="HipA-like C-terminal" evidence="4">
    <location>
        <begin position="169"/>
        <end position="381"/>
    </location>
</feature>
<keyword evidence="7" id="KW-1185">Reference proteome</keyword>
<keyword evidence="3 6" id="KW-0418">Kinase</keyword>
<reference evidence="6 7" key="1">
    <citation type="submission" date="2019-07" db="EMBL/GenBank/DDBJ databases">
        <title>Whole genome shotgun sequence of Cellulomonas composti NBRC 100758.</title>
        <authorList>
            <person name="Hosoyama A."/>
            <person name="Uohara A."/>
            <person name="Ohji S."/>
            <person name="Ichikawa N."/>
        </authorList>
    </citation>
    <scope>NUCLEOTIDE SEQUENCE [LARGE SCALE GENOMIC DNA]</scope>
    <source>
        <strain evidence="6 7">NBRC 100758</strain>
    </source>
</reference>
<dbReference type="PANTHER" id="PTHR37419:SF8">
    <property type="entry name" value="TOXIN YJJJ"/>
    <property type="match status" value="1"/>
</dbReference>
<dbReference type="InterPro" id="IPR017508">
    <property type="entry name" value="HipA_N1"/>
</dbReference>
<evidence type="ECO:0000313" key="7">
    <source>
        <dbReference type="Proteomes" id="UP000321720"/>
    </source>
</evidence>
<organism evidence="6 7">
    <name type="scientific">Cellulomonas composti</name>
    <dbReference type="NCBI Taxonomy" id="266130"/>
    <lineage>
        <taxon>Bacteria</taxon>
        <taxon>Bacillati</taxon>
        <taxon>Actinomycetota</taxon>
        <taxon>Actinomycetes</taxon>
        <taxon>Micrococcales</taxon>
        <taxon>Cellulomonadaceae</taxon>
        <taxon>Cellulomonas</taxon>
    </lineage>
</organism>
<evidence type="ECO:0000256" key="2">
    <source>
        <dbReference type="ARBA" id="ARBA00022679"/>
    </source>
</evidence>